<keyword evidence="12" id="KW-1185">Reference proteome</keyword>
<feature type="region of interest" description="Disordered" evidence="10">
    <location>
        <begin position="285"/>
        <end position="375"/>
    </location>
</feature>
<dbReference type="WBParaSite" id="ALUE_0001406801-mRNA-1">
    <property type="protein sequence ID" value="ALUE_0001406801-mRNA-1"/>
    <property type="gene ID" value="ALUE_0001406801"/>
</dbReference>
<dbReference type="Gene3D" id="1.20.930.10">
    <property type="entry name" value="Conserved domain common to transcription factors TFIIS, elongin A, CRSP70"/>
    <property type="match status" value="1"/>
</dbReference>
<keyword evidence="4" id="KW-0805">Transcription regulation</keyword>
<feature type="compositionally biased region" description="Low complexity" evidence="10">
    <location>
        <begin position="294"/>
        <end position="318"/>
    </location>
</feature>
<dbReference type="PANTHER" id="PTHR15201">
    <property type="entry name" value="CRSP70"/>
    <property type="match status" value="1"/>
</dbReference>
<feature type="region of interest" description="Disordered" evidence="10">
    <location>
        <begin position="104"/>
        <end position="176"/>
    </location>
</feature>
<dbReference type="PROSITE" id="PS51319">
    <property type="entry name" value="TFIIS_N"/>
    <property type="match status" value="1"/>
</dbReference>
<feature type="compositionally biased region" description="Polar residues" evidence="10">
    <location>
        <begin position="336"/>
        <end position="345"/>
    </location>
</feature>
<dbReference type="Pfam" id="PF08711">
    <property type="entry name" value="Med26"/>
    <property type="match status" value="1"/>
</dbReference>
<evidence type="ECO:0000256" key="7">
    <source>
        <dbReference type="ARBA" id="ARBA00023242"/>
    </source>
</evidence>
<organism evidence="12 13">
    <name type="scientific">Ascaris lumbricoides</name>
    <name type="common">Giant roundworm</name>
    <dbReference type="NCBI Taxonomy" id="6252"/>
    <lineage>
        <taxon>Eukaryota</taxon>
        <taxon>Metazoa</taxon>
        <taxon>Ecdysozoa</taxon>
        <taxon>Nematoda</taxon>
        <taxon>Chromadorea</taxon>
        <taxon>Rhabditida</taxon>
        <taxon>Spirurina</taxon>
        <taxon>Ascaridomorpha</taxon>
        <taxon>Ascaridoidea</taxon>
        <taxon>Ascarididae</taxon>
        <taxon>Ascaris</taxon>
    </lineage>
</organism>
<dbReference type="InterPro" id="IPR003617">
    <property type="entry name" value="TFIIS/CRSP70_N_sub"/>
</dbReference>
<comment type="similarity">
    <text evidence="2">Belongs to the Mediator complex subunit 26 family.</text>
</comment>
<feature type="region of interest" description="Disordered" evidence="10">
    <location>
        <begin position="206"/>
        <end position="248"/>
    </location>
</feature>
<evidence type="ECO:0000256" key="1">
    <source>
        <dbReference type="ARBA" id="ARBA00004123"/>
    </source>
</evidence>
<sequence length="469" mass="50823">MVACAAVSVQLSCPDWMQPQSAGCSAVDQLKQQLLLAVENENVDEANDVLAKLEKSGMTKEILEVTRVGAAVNDVRKRMVESAPQLSKRCRALIKCWQKLADPRPTSSCGSHSNSATPNLVSPVVRRGLTPGTPARGRLTSAALSTGSRSSLTSPAVSSPSGSYAPPQNRCSPRNGAVVNMHKSFSVGSDLTKRVTDDVIQSGQDDILRNGKRKAENAHHDDSGLLNGFGADKRSKGGSAVASPATGPHSVVAARRANVQPTSELVAQLSENLPRYMAINLSERESQLKREQDQQSQAQQQHGSLHPAAPSPAVSSSEISKKKERKGRSSKKSAAEQEQLQTFADTTRIPIQEEKTTDERQSVASEGTTSNTVTVPTRHGRFEWSAILPTLDTLRHREEFKATQSDDPSKSYVVSVHGRKVPHISIYLVGVLALPYVDTGVPDFLQYEYPQSTRFYAEENFMYGAPRPS</sequence>
<dbReference type="Proteomes" id="UP000036681">
    <property type="component" value="Unplaced"/>
</dbReference>
<dbReference type="GO" id="GO:0016592">
    <property type="term" value="C:mediator complex"/>
    <property type="evidence" value="ECO:0007669"/>
    <property type="project" value="InterPro"/>
</dbReference>
<protein>
    <recommendedName>
        <fullName evidence="3">Mediator of RNA polymerase II transcription subunit 26</fullName>
    </recommendedName>
    <alternativeName>
        <fullName evidence="8">Mediator complex subunit 26</fullName>
    </alternativeName>
</protein>
<feature type="compositionally biased region" description="Basic and acidic residues" evidence="10">
    <location>
        <begin position="351"/>
        <end position="361"/>
    </location>
</feature>
<dbReference type="InterPro" id="IPR017923">
    <property type="entry name" value="TFIIS_N"/>
</dbReference>
<dbReference type="GO" id="GO:0070847">
    <property type="term" value="C:core mediator complex"/>
    <property type="evidence" value="ECO:0007669"/>
    <property type="project" value="TreeGrafter"/>
</dbReference>
<dbReference type="AlphaFoldDB" id="A0A0M3I9E2"/>
<feature type="compositionally biased region" description="Polar residues" evidence="10">
    <location>
        <begin position="105"/>
        <end position="120"/>
    </location>
</feature>
<dbReference type="SMART" id="SM00509">
    <property type="entry name" value="TFS2N"/>
    <property type="match status" value="1"/>
</dbReference>
<accession>A0A0M3I9E2</accession>
<name>A0A0M3I9E2_ASCLU</name>
<dbReference type="PANTHER" id="PTHR15201:SF1">
    <property type="entry name" value="MEDIATOR OF RNA POLYMERASE II TRANSCRIPTION SUBUNIT 26"/>
    <property type="match status" value="1"/>
</dbReference>
<dbReference type="GO" id="GO:0003712">
    <property type="term" value="F:transcription coregulator activity"/>
    <property type="evidence" value="ECO:0007669"/>
    <property type="project" value="TreeGrafter"/>
</dbReference>
<evidence type="ECO:0000256" key="5">
    <source>
        <dbReference type="ARBA" id="ARBA00023159"/>
    </source>
</evidence>
<feature type="compositionally biased region" description="Low complexity" evidence="10">
    <location>
        <begin position="148"/>
        <end position="167"/>
    </location>
</feature>
<dbReference type="InterPro" id="IPR042376">
    <property type="entry name" value="MED26"/>
</dbReference>
<reference evidence="13" key="1">
    <citation type="submission" date="2016-05" db="UniProtKB">
        <authorList>
            <consortium name="WormBaseParasite"/>
        </authorList>
    </citation>
    <scope>IDENTIFICATION</scope>
</reference>
<feature type="compositionally biased region" description="Polar residues" evidence="10">
    <location>
        <begin position="362"/>
        <end position="375"/>
    </location>
</feature>
<dbReference type="SUPFAM" id="SSF47676">
    <property type="entry name" value="Conserved domain common to transcription factors TFIIS, elongin A, CRSP70"/>
    <property type="match status" value="1"/>
</dbReference>
<evidence type="ECO:0000313" key="12">
    <source>
        <dbReference type="Proteomes" id="UP000036681"/>
    </source>
</evidence>
<evidence type="ECO:0000256" key="2">
    <source>
        <dbReference type="ARBA" id="ARBA00009681"/>
    </source>
</evidence>
<dbReference type="CDD" id="cd00183">
    <property type="entry name" value="TFIIS_I"/>
    <property type="match status" value="1"/>
</dbReference>
<feature type="compositionally biased region" description="Basic residues" evidence="10">
    <location>
        <begin position="322"/>
        <end position="331"/>
    </location>
</feature>
<feature type="domain" description="TFIIS N-terminal" evidence="11">
    <location>
        <begin position="25"/>
        <end position="104"/>
    </location>
</feature>
<evidence type="ECO:0000256" key="10">
    <source>
        <dbReference type="SAM" id="MobiDB-lite"/>
    </source>
</evidence>
<evidence type="ECO:0000256" key="8">
    <source>
        <dbReference type="ARBA" id="ARBA00031968"/>
    </source>
</evidence>
<dbReference type="GO" id="GO:0006357">
    <property type="term" value="P:regulation of transcription by RNA polymerase II"/>
    <property type="evidence" value="ECO:0007669"/>
    <property type="project" value="InterPro"/>
</dbReference>
<evidence type="ECO:0000259" key="11">
    <source>
        <dbReference type="PROSITE" id="PS51319"/>
    </source>
</evidence>
<proteinExistence type="inferred from homology"/>
<keyword evidence="5" id="KW-0010">Activator</keyword>
<evidence type="ECO:0000256" key="6">
    <source>
        <dbReference type="ARBA" id="ARBA00023163"/>
    </source>
</evidence>
<evidence type="ECO:0000256" key="3">
    <source>
        <dbReference type="ARBA" id="ARBA00019686"/>
    </source>
</evidence>
<evidence type="ECO:0000313" key="13">
    <source>
        <dbReference type="WBParaSite" id="ALUE_0001406801-mRNA-1"/>
    </source>
</evidence>
<dbReference type="InterPro" id="IPR035441">
    <property type="entry name" value="TFIIS/LEDGF_dom_sf"/>
</dbReference>
<keyword evidence="7 9" id="KW-0539">Nucleus</keyword>
<feature type="compositionally biased region" description="Basic and acidic residues" evidence="10">
    <location>
        <begin position="206"/>
        <end position="223"/>
    </location>
</feature>
<evidence type="ECO:0000256" key="4">
    <source>
        <dbReference type="ARBA" id="ARBA00023015"/>
    </source>
</evidence>
<keyword evidence="6" id="KW-0804">Transcription</keyword>
<comment type="subcellular location">
    <subcellularLocation>
        <location evidence="1 9">Nucleus</location>
    </subcellularLocation>
</comment>
<dbReference type="GO" id="GO:0010628">
    <property type="term" value="P:positive regulation of gene expression"/>
    <property type="evidence" value="ECO:0007669"/>
    <property type="project" value="TreeGrafter"/>
</dbReference>
<evidence type="ECO:0000256" key="9">
    <source>
        <dbReference type="PROSITE-ProRule" id="PRU00649"/>
    </source>
</evidence>